<dbReference type="EMBL" id="CP036318">
    <property type="protein sequence ID" value="QDV54924.1"/>
    <property type="molecule type" value="Genomic_DNA"/>
</dbReference>
<protein>
    <submittedName>
        <fullName evidence="1">Uncharacterized protein</fullName>
    </submittedName>
</protein>
<gene>
    <name evidence="1" type="ORF">Mal33_08900</name>
</gene>
<dbReference type="Pfam" id="PF07618">
    <property type="entry name" value="DUF1580"/>
    <property type="match status" value="1"/>
</dbReference>
<evidence type="ECO:0000313" key="2">
    <source>
        <dbReference type="Proteomes" id="UP000316770"/>
    </source>
</evidence>
<reference evidence="1 2" key="1">
    <citation type="submission" date="2019-02" db="EMBL/GenBank/DDBJ databases">
        <title>Deep-cultivation of Planctomycetes and their phenomic and genomic characterization uncovers novel biology.</title>
        <authorList>
            <person name="Wiegand S."/>
            <person name="Jogler M."/>
            <person name="Boedeker C."/>
            <person name="Pinto D."/>
            <person name="Vollmers J."/>
            <person name="Rivas-Marin E."/>
            <person name="Kohn T."/>
            <person name="Peeters S.H."/>
            <person name="Heuer A."/>
            <person name="Rast P."/>
            <person name="Oberbeckmann S."/>
            <person name="Bunk B."/>
            <person name="Jeske O."/>
            <person name="Meyerdierks A."/>
            <person name="Storesund J.E."/>
            <person name="Kallscheuer N."/>
            <person name="Luecker S."/>
            <person name="Lage O.M."/>
            <person name="Pohl T."/>
            <person name="Merkel B.J."/>
            <person name="Hornburger P."/>
            <person name="Mueller R.-W."/>
            <person name="Bruemmer F."/>
            <person name="Labrenz M."/>
            <person name="Spormann A.M."/>
            <person name="Op den Camp H."/>
            <person name="Overmann J."/>
            <person name="Amann R."/>
            <person name="Jetten M.S.M."/>
            <person name="Mascher T."/>
            <person name="Medema M.H."/>
            <person name="Devos D.P."/>
            <person name="Kaster A.-K."/>
            <person name="Ovreas L."/>
            <person name="Rohde M."/>
            <person name="Galperin M.Y."/>
            <person name="Jogler C."/>
        </authorList>
    </citation>
    <scope>NUCLEOTIDE SEQUENCE [LARGE SCALE GENOMIC DNA]</scope>
    <source>
        <strain evidence="1 2">Mal33</strain>
    </source>
</reference>
<dbReference type="AlphaFoldDB" id="A0A518IPC9"/>
<keyword evidence="2" id="KW-1185">Reference proteome</keyword>
<organism evidence="1 2">
    <name type="scientific">Rosistilla oblonga</name>
    <dbReference type="NCBI Taxonomy" id="2527990"/>
    <lineage>
        <taxon>Bacteria</taxon>
        <taxon>Pseudomonadati</taxon>
        <taxon>Planctomycetota</taxon>
        <taxon>Planctomycetia</taxon>
        <taxon>Pirellulales</taxon>
        <taxon>Pirellulaceae</taxon>
        <taxon>Rosistilla</taxon>
    </lineage>
</organism>
<dbReference type="Proteomes" id="UP000316770">
    <property type="component" value="Chromosome"/>
</dbReference>
<evidence type="ECO:0000313" key="1">
    <source>
        <dbReference type="EMBL" id="QDV54924.1"/>
    </source>
</evidence>
<dbReference type="RefSeq" id="WP_197453030.1">
    <property type="nucleotide sequence ID" value="NZ_CP036318.1"/>
</dbReference>
<name>A0A518IPC9_9BACT</name>
<sequence>MTANSQYLPLHSAVEQVINAPVNRVTAWRWATRPNRYGVQLQSWIIGGKRRTTVAAAERYIAESTAAANAAPRS</sequence>
<proteinExistence type="predicted"/>
<accession>A0A518IPC9</accession>
<dbReference type="InterPro" id="IPR011474">
    <property type="entry name" value="DUF1580"/>
</dbReference>